<sequence length="192" mass="21765">MTDIVFMDTETLGLDIDAPIWEFAAIRRNAETGKESRLHLFIDHTPDPWIALPDFPAEFIADYKRRYRILDSCTRELAADLISSFLDGRPHIIGAVPSFDTARISHQLLRPARIPDPWHYHLVDVENVVVGYIRGVHAACDREMPIEPPYKSDELSAAIGVDPADFDRHTAMGDVLWTRAQWDAVMGSSPRE</sequence>
<dbReference type="SUPFAM" id="SSF53098">
    <property type="entry name" value="Ribonuclease H-like"/>
    <property type="match status" value="1"/>
</dbReference>
<dbReference type="RefSeq" id="WP_243452396.1">
    <property type="nucleotide sequence ID" value="NZ_CP041150.1"/>
</dbReference>
<dbReference type="InterPro" id="IPR036397">
    <property type="entry name" value="RNaseH_sf"/>
</dbReference>
<proteinExistence type="predicted"/>
<gene>
    <name evidence="1" type="ORF">FJK96_20690</name>
</gene>
<dbReference type="EMBL" id="CP041150">
    <property type="protein sequence ID" value="QDF72339.1"/>
    <property type="molecule type" value="Genomic_DNA"/>
</dbReference>
<dbReference type="Gene3D" id="3.30.420.10">
    <property type="entry name" value="Ribonuclease H-like superfamily/Ribonuclease H"/>
    <property type="match status" value="1"/>
</dbReference>
<evidence type="ECO:0000313" key="1">
    <source>
        <dbReference type="EMBL" id="QDF72339.1"/>
    </source>
</evidence>
<protein>
    <recommendedName>
        <fullName evidence="3">Exonuclease domain-containing protein</fullName>
    </recommendedName>
</protein>
<reference evidence="1 2" key="1">
    <citation type="submission" date="2019-06" db="EMBL/GenBank/DDBJ databases">
        <title>Whole geneome sequnce of Mycobacteroides chelonae M77 isolated from bovine milk from Meghalaya, India.</title>
        <authorList>
            <person name="Vise E."/>
            <person name="Das S."/>
            <person name="Garg A."/>
            <person name="Ghatak S."/>
            <person name="Shakuntala I."/>
            <person name="Milton A.A.P."/>
            <person name="Karam A."/>
            <person name="Sanjukta R."/>
            <person name="Puro K."/>
            <person name="Sen A."/>
        </authorList>
    </citation>
    <scope>NUCLEOTIDE SEQUENCE [LARGE SCALE GENOMIC DNA]</scope>
    <source>
        <strain evidence="1 2">M77</strain>
    </source>
</reference>
<evidence type="ECO:0008006" key="3">
    <source>
        <dbReference type="Google" id="ProtNLM"/>
    </source>
</evidence>
<dbReference type="InterPro" id="IPR012337">
    <property type="entry name" value="RNaseH-like_sf"/>
</dbReference>
<dbReference type="Proteomes" id="UP000317728">
    <property type="component" value="Chromosome"/>
</dbReference>
<dbReference type="AlphaFoldDB" id="A0AB73U716"/>
<dbReference type="GO" id="GO:0003676">
    <property type="term" value="F:nucleic acid binding"/>
    <property type="evidence" value="ECO:0007669"/>
    <property type="project" value="InterPro"/>
</dbReference>
<evidence type="ECO:0000313" key="2">
    <source>
        <dbReference type="Proteomes" id="UP000317728"/>
    </source>
</evidence>
<organism evidence="1 2">
    <name type="scientific">Mycobacteroides chelonae</name>
    <name type="common">Mycobacterium chelonae</name>
    <dbReference type="NCBI Taxonomy" id="1774"/>
    <lineage>
        <taxon>Bacteria</taxon>
        <taxon>Bacillati</taxon>
        <taxon>Actinomycetota</taxon>
        <taxon>Actinomycetes</taxon>
        <taxon>Mycobacteriales</taxon>
        <taxon>Mycobacteriaceae</taxon>
        <taxon>Mycobacteroides</taxon>
    </lineage>
</organism>
<accession>A0AB73U716</accession>
<name>A0AB73U716_MYCCH</name>